<dbReference type="EMBL" id="JAGSYN010000124">
    <property type="protein sequence ID" value="KAG7663666.1"/>
    <property type="molecule type" value="Genomic_DNA"/>
</dbReference>
<dbReference type="PANTHER" id="PTHR38418">
    <property type="entry name" value="SUGAR ISOMERASE, KPSF/GUTQ (AFU_ORTHOLOGUE AFUA_6G08860)"/>
    <property type="match status" value="1"/>
</dbReference>
<dbReference type="GeneID" id="73469616"/>
<sequence>MSQPPSILQQRAIESITNTLKFQNEAVNNLYQQYNDNLESSYSMNQLLQSTITMYETIKSKKGKIIISGIGKSYKIANKLVATLNSLSIQSVSLHPSEALHGDLGCIENNKDCLIMVTASGNTPELINLLPHLSSELPIILLTCNKISKLSQHSQISSLIYADLPSELNENSIHGLPAPTVSTTLSLILADATILALSEMLEGDLLVRKKMFSEKHPGGSIGATLSNEFKSVPVAGITVARNPIKPISSNDFRIFRPSAVPINQPSSSTSSSSSSESLFSLGKSVAAATTMLATSSTAYSSNCSSDTDEPDIYINATPHPISRDQRQRPPIAKSIKIITYEEVFQLQELELLQWITIYDQLSIVKTNSKVDCRDIKNIYLDYCKLNEKDWAKFKWDLMKLFN</sequence>
<evidence type="ECO:0000313" key="3">
    <source>
        <dbReference type="Proteomes" id="UP000694255"/>
    </source>
</evidence>
<name>A0A8J5QFS9_9ASCO</name>
<protein>
    <recommendedName>
        <fullName evidence="1">SIS domain-containing protein</fullName>
    </recommendedName>
</protein>
<dbReference type="InterPro" id="IPR001347">
    <property type="entry name" value="SIS_dom"/>
</dbReference>
<reference evidence="2 3" key="1">
    <citation type="journal article" date="2021" name="DNA Res.">
        <title>Genome analysis of Candida subhashii reveals its hybrid nature and dual mitochondrial genome conformations.</title>
        <authorList>
            <person name="Mixao V."/>
            <person name="Hegedusova E."/>
            <person name="Saus E."/>
            <person name="Pryszcz L.P."/>
            <person name="Cillingova A."/>
            <person name="Nosek J."/>
            <person name="Gabaldon T."/>
        </authorList>
    </citation>
    <scope>NUCLEOTIDE SEQUENCE [LARGE SCALE GENOMIC DNA]</scope>
    <source>
        <strain evidence="2 3">CBS 10753</strain>
    </source>
</reference>
<gene>
    <name evidence="2" type="ORF">J8A68_002815</name>
</gene>
<dbReference type="PANTHER" id="PTHR38418:SF2">
    <property type="entry name" value="SUGAR ISOMERASE, KPSF_GUTQ (AFU_ORTHOLOGUE AFUA_6G08860)"/>
    <property type="match status" value="1"/>
</dbReference>
<dbReference type="GO" id="GO:1901135">
    <property type="term" value="P:carbohydrate derivative metabolic process"/>
    <property type="evidence" value="ECO:0007669"/>
    <property type="project" value="InterPro"/>
</dbReference>
<comment type="caution">
    <text evidence="2">The sequence shown here is derived from an EMBL/GenBank/DDBJ whole genome shotgun (WGS) entry which is preliminary data.</text>
</comment>
<dbReference type="GO" id="GO:0097367">
    <property type="term" value="F:carbohydrate derivative binding"/>
    <property type="evidence" value="ECO:0007669"/>
    <property type="project" value="InterPro"/>
</dbReference>
<keyword evidence="3" id="KW-1185">Reference proteome</keyword>
<dbReference type="OrthoDB" id="1872003at2759"/>
<dbReference type="Proteomes" id="UP000694255">
    <property type="component" value="Unassembled WGS sequence"/>
</dbReference>
<dbReference type="Pfam" id="PF01380">
    <property type="entry name" value="SIS"/>
    <property type="match status" value="1"/>
</dbReference>
<dbReference type="AlphaFoldDB" id="A0A8J5QFS9"/>
<proteinExistence type="predicted"/>
<dbReference type="PROSITE" id="PS51464">
    <property type="entry name" value="SIS"/>
    <property type="match status" value="1"/>
</dbReference>
<feature type="domain" description="SIS" evidence="1">
    <location>
        <begin position="54"/>
        <end position="211"/>
    </location>
</feature>
<organism evidence="2 3">
    <name type="scientific">[Candida] subhashii</name>
    <dbReference type="NCBI Taxonomy" id="561895"/>
    <lineage>
        <taxon>Eukaryota</taxon>
        <taxon>Fungi</taxon>
        <taxon>Dikarya</taxon>
        <taxon>Ascomycota</taxon>
        <taxon>Saccharomycotina</taxon>
        <taxon>Pichiomycetes</taxon>
        <taxon>Debaryomycetaceae</taxon>
        <taxon>Spathaspora</taxon>
    </lineage>
</organism>
<accession>A0A8J5QFS9</accession>
<dbReference type="RefSeq" id="XP_049263898.1">
    <property type="nucleotide sequence ID" value="XM_049406604.1"/>
</dbReference>
<evidence type="ECO:0000313" key="2">
    <source>
        <dbReference type="EMBL" id="KAG7663666.1"/>
    </source>
</evidence>
<evidence type="ECO:0000259" key="1">
    <source>
        <dbReference type="PROSITE" id="PS51464"/>
    </source>
</evidence>